<dbReference type="Pfam" id="PF10545">
    <property type="entry name" value="MADF_DNA_bdg"/>
    <property type="match status" value="1"/>
</dbReference>
<dbReference type="GeneID" id="113515489"/>
<dbReference type="OrthoDB" id="10051975at2759"/>
<sequence>MNQSRSSSPFNWSLDLTRKLIEILHNHRRLWDRKHIDFRQIGTKRGLEIMVELLDTPNVTTKQLKCKLRNLQNTYNIEQRKILVAQKNGFFYRPSLPWFKEYNNVMQEVKEIQESPDESDSGEDIQHYHQDNSEENTTNSDTYIVSIKQECLDNIARGENSSIDFDEQPILRNPKRVHTETDIQDQTEVRHDDNFIMESIPMDEFQMFAEHIAEQLRMVTAQRAHRLQKEIELLFDNLPLVQIFDE</sequence>
<dbReference type="RefSeq" id="XP_026755517.1">
    <property type="nucleotide sequence ID" value="XM_026899716.3"/>
</dbReference>
<protein>
    <submittedName>
        <fullName evidence="5">Uncharacterized protein LOC113515489</fullName>
    </submittedName>
</protein>
<feature type="domain" description="MADF" evidence="3">
    <location>
        <begin position="20"/>
        <end position="101"/>
    </location>
</feature>
<organism evidence="4 5">
    <name type="scientific">Galleria mellonella</name>
    <name type="common">Greater wax moth</name>
    <dbReference type="NCBI Taxonomy" id="7137"/>
    <lineage>
        <taxon>Eukaryota</taxon>
        <taxon>Metazoa</taxon>
        <taxon>Ecdysozoa</taxon>
        <taxon>Arthropoda</taxon>
        <taxon>Hexapoda</taxon>
        <taxon>Insecta</taxon>
        <taxon>Pterygota</taxon>
        <taxon>Neoptera</taxon>
        <taxon>Endopterygota</taxon>
        <taxon>Lepidoptera</taxon>
        <taxon>Glossata</taxon>
        <taxon>Ditrysia</taxon>
        <taxon>Pyraloidea</taxon>
        <taxon>Pyralidae</taxon>
        <taxon>Galleriinae</taxon>
        <taxon>Galleria</taxon>
    </lineage>
</organism>
<dbReference type="KEGG" id="gmw:113515489"/>
<feature type="compositionally biased region" description="Acidic residues" evidence="2">
    <location>
        <begin position="114"/>
        <end position="123"/>
    </location>
</feature>
<dbReference type="PANTHER" id="PTHR21505:SF8">
    <property type="entry name" value="DPT-YFP REPRESSOR BY OVEREXPRESSION, ISOFORM D-RELATED"/>
    <property type="match status" value="1"/>
</dbReference>
<reference evidence="5" key="1">
    <citation type="submission" date="2025-08" db="UniProtKB">
        <authorList>
            <consortium name="RefSeq"/>
        </authorList>
    </citation>
    <scope>IDENTIFICATION</scope>
    <source>
        <tissue evidence="5">Whole larvae</tissue>
    </source>
</reference>
<name>A0A6J1WTE2_GALME</name>
<evidence type="ECO:0000259" key="3">
    <source>
        <dbReference type="Pfam" id="PF10545"/>
    </source>
</evidence>
<proteinExistence type="predicted"/>
<dbReference type="AlphaFoldDB" id="A0A6J1WTE2"/>
<keyword evidence="4" id="KW-1185">Reference proteome</keyword>
<gene>
    <name evidence="5" type="primary">LOC113515489</name>
</gene>
<feature type="coiled-coil region" evidence="1">
    <location>
        <begin position="61"/>
        <end position="88"/>
    </location>
</feature>
<keyword evidence="1" id="KW-0175">Coiled coil</keyword>
<evidence type="ECO:0000313" key="4">
    <source>
        <dbReference type="Proteomes" id="UP001652740"/>
    </source>
</evidence>
<dbReference type="Proteomes" id="UP001652740">
    <property type="component" value="Unplaced"/>
</dbReference>
<evidence type="ECO:0000313" key="5">
    <source>
        <dbReference type="RefSeq" id="XP_026755517.1"/>
    </source>
</evidence>
<dbReference type="InParanoid" id="A0A6J1WTE2"/>
<evidence type="ECO:0000256" key="2">
    <source>
        <dbReference type="SAM" id="MobiDB-lite"/>
    </source>
</evidence>
<feature type="region of interest" description="Disordered" evidence="2">
    <location>
        <begin position="112"/>
        <end position="140"/>
    </location>
</feature>
<accession>A0A6J1WTE2</accession>
<dbReference type="InterPro" id="IPR006578">
    <property type="entry name" value="MADF-dom"/>
</dbReference>
<dbReference type="PANTHER" id="PTHR21505">
    <property type="entry name" value="MADF DOMAIN-CONTAINING PROTEIN-RELATED"/>
    <property type="match status" value="1"/>
</dbReference>
<evidence type="ECO:0000256" key="1">
    <source>
        <dbReference type="SAM" id="Coils"/>
    </source>
</evidence>